<feature type="chain" id="PRO_5029680657" description="Lipoprotein" evidence="1">
    <location>
        <begin position="29"/>
        <end position="133"/>
    </location>
</feature>
<dbReference type="Proteomes" id="UP000466517">
    <property type="component" value="Chromosome"/>
</dbReference>
<protein>
    <recommendedName>
        <fullName evidence="4">Lipoprotein</fullName>
    </recommendedName>
</protein>
<evidence type="ECO:0000256" key="1">
    <source>
        <dbReference type="SAM" id="SignalP"/>
    </source>
</evidence>
<accession>A0A7I7XME4</accession>
<sequence length="133" mass="13976">MKKTLAVTMGAWVCAALALAGATGTASAADGVVGETYKHAKSALSKQGKSAHVVATVGDRREWNDCLVVTAVPAPELNAFGKKRGGHRVNLSLNCYASFSTYLEPGYSLESPEGRQMYEEALAKYRAAHAADG</sequence>
<evidence type="ECO:0000313" key="3">
    <source>
        <dbReference type="Proteomes" id="UP000466517"/>
    </source>
</evidence>
<evidence type="ECO:0008006" key="4">
    <source>
        <dbReference type="Google" id="ProtNLM"/>
    </source>
</evidence>
<dbReference type="RefSeq" id="WP_163741641.1">
    <property type="nucleotide sequence ID" value="NZ_AP022610.1"/>
</dbReference>
<dbReference type="AlphaFoldDB" id="A0A7I7XME4"/>
<keyword evidence="3" id="KW-1185">Reference proteome</keyword>
<dbReference type="EMBL" id="AP022610">
    <property type="protein sequence ID" value="BBZ30380.1"/>
    <property type="molecule type" value="Genomic_DNA"/>
</dbReference>
<name>A0A7I7XME4_9MYCO</name>
<proteinExistence type="predicted"/>
<gene>
    <name evidence="2" type="ORF">MMAD_46750</name>
</gene>
<reference evidence="2 3" key="1">
    <citation type="journal article" date="2019" name="Emerg. Microbes Infect.">
        <title>Comprehensive subspecies identification of 175 nontuberculous mycobacteria species based on 7547 genomic profiles.</title>
        <authorList>
            <person name="Matsumoto Y."/>
            <person name="Kinjo T."/>
            <person name="Motooka D."/>
            <person name="Nabeya D."/>
            <person name="Jung N."/>
            <person name="Uechi K."/>
            <person name="Horii T."/>
            <person name="Iida T."/>
            <person name="Fujita J."/>
            <person name="Nakamura S."/>
        </authorList>
    </citation>
    <scope>NUCLEOTIDE SEQUENCE [LARGE SCALE GENOMIC DNA]</scope>
    <source>
        <strain evidence="2 3">JCM 13574</strain>
    </source>
</reference>
<organism evidence="2 3">
    <name type="scientific">Mycolicibacterium madagascariense</name>
    <dbReference type="NCBI Taxonomy" id="212765"/>
    <lineage>
        <taxon>Bacteria</taxon>
        <taxon>Bacillati</taxon>
        <taxon>Actinomycetota</taxon>
        <taxon>Actinomycetes</taxon>
        <taxon>Mycobacteriales</taxon>
        <taxon>Mycobacteriaceae</taxon>
        <taxon>Mycolicibacterium</taxon>
    </lineage>
</organism>
<keyword evidence="1" id="KW-0732">Signal</keyword>
<dbReference type="KEGG" id="mmag:MMAD_46750"/>
<feature type="signal peptide" evidence="1">
    <location>
        <begin position="1"/>
        <end position="28"/>
    </location>
</feature>
<evidence type="ECO:0000313" key="2">
    <source>
        <dbReference type="EMBL" id="BBZ30380.1"/>
    </source>
</evidence>